<reference evidence="1 2" key="1">
    <citation type="submission" date="2018-11" db="EMBL/GenBank/DDBJ databases">
        <title>Genomic Encyclopedia of Type Strains, Phase IV (KMG-IV): sequencing the most valuable type-strain genomes for metagenomic binning, comparative biology and taxonomic classification.</title>
        <authorList>
            <person name="Goeker M."/>
        </authorList>
    </citation>
    <scope>NUCLEOTIDE SEQUENCE [LARGE SCALE GENOMIC DNA]</scope>
    <source>
        <strain evidence="1 2">DSM 21945</strain>
    </source>
</reference>
<protein>
    <submittedName>
        <fullName evidence="1">Uncharacterized protein</fullName>
    </submittedName>
</protein>
<dbReference type="STRING" id="584787.GCA_001247655_01964"/>
<evidence type="ECO:0000313" key="1">
    <source>
        <dbReference type="EMBL" id="ROQ30688.1"/>
    </source>
</evidence>
<gene>
    <name evidence="1" type="ORF">EDC28_101374</name>
</gene>
<dbReference type="AlphaFoldDB" id="A0A3N1PRM5"/>
<organism evidence="1 2">
    <name type="scientific">Gallaecimonas pentaromativorans</name>
    <dbReference type="NCBI Taxonomy" id="584787"/>
    <lineage>
        <taxon>Bacteria</taxon>
        <taxon>Pseudomonadati</taxon>
        <taxon>Pseudomonadota</taxon>
        <taxon>Gammaproteobacteria</taxon>
        <taxon>Enterobacterales</taxon>
        <taxon>Gallaecimonadaceae</taxon>
        <taxon>Gallaecimonas</taxon>
    </lineage>
</organism>
<dbReference type="Proteomes" id="UP000268033">
    <property type="component" value="Unassembled WGS sequence"/>
</dbReference>
<sequence length="137" mass="14978">MRFTLTHFDGSVFVYNLGNSYYLLQAAREVVILAFLLDAWMQNKASAFWCKAYLSVLAISASCNVIMAANASTEVGHAIVGKGGFRAFHYYVNQAIPLAEILIAWGSSNNVISRFFKRSSTSPVENALPNDSSGKAD</sequence>
<comment type="caution">
    <text evidence="1">The sequence shown here is derived from an EMBL/GenBank/DDBJ whole genome shotgun (WGS) entry which is preliminary data.</text>
</comment>
<name>A0A3N1PRM5_9GAMM</name>
<accession>A0A3N1PRM5</accession>
<dbReference type="EMBL" id="RJUL01000001">
    <property type="protein sequence ID" value="ROQ30688.1"/>
    <property type="molecule type" value="Genomic_DNA"/>
</dbReference>
<evidence type="ECO:0000313" key="2">
    <source>
        <dbReference type="Proteomes" id="UP000268033"/>
    </source>
</evidence>
<proteinExistence type="predicted"/>
<keyword evidence="2" id="KW-1185">Reference proteome</keyword>